<name>A0A7J8RXM0_GOSDV</name>
<evidence type="ECO:0000313" key="2">
    <source>
        <dbReference type="Proteomes" id="UP000593561"/>
    </source>
</evidence>
<accession>A0A7J8RXM0</accession>
<proteinExistence type="predicted"/>
<gene>
    <name evidence="1" type="ORF">Godav_027478</name>
</gene>
<organism evidence="1 2">
    <name type="scientific">Gossypium davidsonii</name>
    <name type="common">Davidson's cotton</name>
    <name type="synonym">Gossypium klotzschianum subsp. davidsonii</name>
    <dbReference type="NCBI Taxonomy" id="34287"/>
    <lineage>
        <taxon>Eukaryota</taxon>
        <taxon>Viridiplantae</taxon>
        <taxon>Streptophyta</taxon>
        <taxon>Embryophyta</taxon>
        <taxon>Tracheophyta</taxon>
        <taxon>Spermatophyta</taxon>
        <taxon>Magnoliopsida</taxon>
        <taxon>eudicotyledons</taxon>
        <taxon>Gunneridae</taxon>
        <taxon>Pentapetalae</taxon>
        <taxon>rosids</taxon>
        <taxon>malvids</taxon>
        <taxon>Malvales</taxon>
        <taxon>Malvaceae</taxon>
        <taxon>Malvoideae</taxon>
        <taxon>Gossypium</taxon>
    </lineage>
</organism>
<comment type="caution">
    <text evidence="1">The sequence shown here is derived from an EMBL/GenBank/DDBJ whole genome shotgun (WGS) entry which is preliminary data.</text>
</comment>
<dbReference type="AlphaFoldDB" id="A0A7J8RXM0"/>
<reference evidence="1 2" key="1">
    <citation type="journal article" date="2019" name="Genome Biol. Evol.">
        <title>Insights into the evolution of the New World diploid cottons (Gossypium, subgenus Houzingenia) based on genome sequencing.</title>
        <authorList>
            <person name="Grover C.E."/>
            <person name="Arick M.A. 2nd"/>
            <person name="Thrash A."/>
            <person name="Conover J.L."/>
            <person name="Sanders W.S."/>
            <person name="Peterson D.G."/>
            <person name="Frelichowski J.E."/>
            <person name="Scheffler J.A."/>
            <person name="Scheffler B.E."/>
            <person name="Wendel J.F."/>
        </authorList>
    </citation>
    <scope>NUCLEOTIDE SEQUENCE [LARGE SCALE GENOMIC DNA]</scope>
    <source>
        <strain evidence="1">27</strain>
        <tissue evidence="1">Leaf</tissue>
    </source>
</reference>
<protein>
    <submittedName>
        <fullName evidence="1">Uncharacterized protein</fullName>
    </submittedName>
</protein>
<dbReference type="Proteomes" id="UP000593561">
    <property type="component" value="Unassembled WGS sequence"/>
</dbReference>
<sequence>MVAGIFSSILVEGNNDFSLRFNLPFEELNEEAMVVKGGILDAKKHSTIVFQEKENPKLIETSDNSELYIVGGSSRSTKGMGIGEKSFRSKWVWKININKIVTGPGNRFKALGNTRVTFFGSMLKATDLISSQLNGQEAKIMMNEEGERLDISTASQQPDIISILEPIVNRVKVDTIIANLGLEKLHCVEAVGFSRGIL</sequence>
<evidence type="ECO:0000313" key="1">
    <source>
        <dbReference type="EMBL" id="MBA0618086.1"/>
    </source>
</evidence>
<keyword evidence="2" id="KW-1185">Reference proteome</keyword>
<dbReference type="EMBL" id="JABFAC010000007">
    <property type="protein sequence ID" value="MBA0618086.1"/>
    <property type="molecule type" value="Genomic_DNA"/>
</dbReference>